<comment type="caution">
    <text evidence="4">The sequence shown here is derived from an EMBL/GenBank/DDBJ whole genome shotgun (WGS) entry which is preliminary data.</text>
</comment>
<gene>
    <name evidence="4" type="ORF">C8P67_11795</name>
</gene>
<dbReference type="Gene3D" id="2.60.120.200">
    <property type="match status" value="1"/>
</dbReference>
<dbReference type="Pfam" id="PF13385">
    <property type="entry name" value="Laminin_G_3"/>
    <property type="match status" value="1"/>
</dbReference>
<dbReference type="InterPro" id="IPR013783">
    <property type="entry name" value="Ig-like_fold"/>
</dbReference>
<keyword evidence="2" id="KW-1015">Disulfide bond</keyword>
<dbReference type="SUPFAM" id="SSF49899">
    <property type="entry name" value="Concanavalin A-like lectins/glucanases"/>
    <property type="match status" value="1"/>
</dbReference>
<evidence type="ECO:0000313" key="4">
    <source>
        <dbReference type="EMBL" id="REG91199.1"/>
    </source>
</evidence>
<proteinExistence type="predicted"/>
<dbReference type="Proteomes" id="UP000257136">
    <property type="component" value="Unassembled WGS sequence"/>
</dbReference>
<dbReference type="PROSITE" id="PS50853">
    <property type="entry name" value="FN3"/>
    <property type="match status" value="1"/>
</dbReference>
<dbReference type="InterPro" id="IPR003961">
    <property type="entry name" value="FN3_dom"/>
</dbReference>
<dbReference type="SMART" id="SM00560">
    <property type="entry name" value="LamGL"/>
    <property type="match status" value="1"/>
</dbReference>
<reference evidence="4 5" key="1">
    <citation type="submission" date="2018-08" db="EMBL/GenBank/DDBJ databases">
        <title>Genomic Encyclopedia of Archaeal and Bacterial Type Strains, Phase II (KMG-II): from individual species to whole genera.</title>
        <authorList>
            <person name="Goeker M."/>
        </authorList>
    </citation>
    <scope>NUCLEOTIDE SEQUENCE [LARGE SCALE GENOMIC DNA]</scope>
    <source>
        <strain evidence="4 5">DSM 100880</strain>
    </source>
</reference>
<dbReference type="InterPro" id="IPR006558">
    <property type="entry name" value="LamG-like"/>
</dbReference>
<dbReference type="InterPro" id="IPR013320">
    <property type="entry name" value="ConA-like_dom_sf"/>
</dbReference>
<organism evidence="4 5">
    <name type="scientific">Flavobacterium aquicola</name>
    <dbReference type="NCBI Taxonomy" id="1682742"/>
    <lineage>
        <taxon>Bacteria</taxon>
        <taxon>Pseudomonadati</taxon>
        <taxon>Bacteroidota</taxon>
        <taxon>Flavobacteriia</taxon>
        <taxon>Flavobacteriales</taxon>
        <taxon>Flavobacteriaceae</taxon>
        <taxon>Flavobacterium</taxon>
    </lineage>
</organism>
<dbReference type="InterPro" id="IPR036116">
    <property type="entry name" value="FN3_sf"/>
</dbReference>
<sequence length="1617" mass="171575">MLIGFFWISQLSFGQAASSYAFTAIQGEYISLTGVPGVVDTSLSATADAGVSNSISLPFAVTFAGTVYSTIRVSPNGWLSFGTPTITDVQNNTNTAVNAGIAKPMLFPLWDDLMCTVKPRYVTTGIFPHRRFKVEWSQQKWNAQSSGDTVSFQIWFFETTNVIEFLYNQGAATVSNTSSGASIGIFDGNGKYLTLSNSGANPTANYNVFTDNIATKPASGQIYRFTPPLASGLEASKYCFAASASTYTILTGTTDVAGISASADDDISDPITLQFPFTFGNNVYSELRVSSNGWLSFGSASVTASQDYTNTEANATASKPILMPLWDDMKCSVKPRYITVGTAPNRIFKMEWYKQRWNYQANGDQISFQIWLYESSNRIEYYYNQGSGSLNAASATIGIYDASGNYLTLNNSSSSPTVQSSVFTTAIAAKPASGQMYRFTPPPTITYPGNAYIAIGKVAVTQTGATGGTYSATPVGLSINSSTGEVNLAASAGGTYTIVYSLASCNNTSALMTIFPLLPVPTATVTQASCATGSDGTITITNMNNAVKFIAADNDYIDLGSPLLSNRSAFTIEGWIKFNVADITGRMSLFGQNDAIEFGFANSTTLELWTSATGVVTAAVPASFGDGTWRHIAVVGNGANIKIYLNGVSVAVTGGVVNTVNYGTSAFSAKIGSGVYNATGNSFTGQVLKFGLYNTALSAQGISSLAIGPTTYSGFETGIIAGYNFLIGSGTTVFSHPSGNNGSFQNSPEWIDPYNYSWQKNGGAVFSTSKNLTGLSPGNYKVTVSLIGVSSPNSTTFVVGSEPAVTATAGTNANCTNTFTANWGASTGALNYFLDVATDSGFTNFVAGFNNLNVGNVTNYVVTGVPPGDIYYRVSKQSSCGVSAYSNTITYATLQINAPTAVVATDLLCNGFTANWNAVTGATAYHLDVSTNSSFSTFVTGYNNLAVGNVTSLVISSLASGFTYYYRVRSSNAACSMATPSNVISVLINTGPTAPVVGAIQQITCAFPTASVVLSGLPAGDWSLKFSSGELYSGTGNTITIPNLLPGNYTVAVTENVCFSANSANITVNPDPISTTTWNGTVWSTGSPTLLKRVVFNGSSSDVFTVSADMNMCSCQINSGSVIVNSGVVFFVDQAIDINTSTNVVFENNSSLVQGNNTVINSGNITYKRNTSPIKDFDYVYWSSPVIGQTLGLLSPSSDKYWSFANDNWVPESAGSVMTAGKGYIAMVPRYTTTQKVQFIGTPNNGSVSIVAQGNLKGNLIGNPYPSAISANSFISDNSSVINGALYFWTHNTARALNGAGTQYEYDSDDYASYNFTGGTATAEAAKSTDTNGDGIGDGAIPSGNIAAGQSFVVLSKNSGNFVFTNSMRIQTPGSNSQFFKQTDSKKSESIEKNRIWLNLTNDGGAFKQLLVGYVTGATNDFDNLYDGKSLNGNKYVDFYSINNLENYAIQGRGLPFDTSDEVPLGYKTTIAGVFQIGIENADGALTNQTVYLEDKTAKILHNLKNGKYSFTTAIGTFNDRFVLRYTESSLGTGDFDKNGKGVVVSVKNHQIKINSFEQTISSVTVYDLKGSLLYEKNKLDKNEVIIDHLMSSDQVLIVMTKLENGKTVSEKIVFHD</sequence>
<dbReference type="GO" id="GO:0004553">
    <property type="term" value="F:hydrolase activity, hydrolyzing O-glycosyl compounds"/>
    <property type="evidence" value="ECO:0007669"/>
    <property type="project" value="UniProtKB-ARBA"/>
</dbReference>
<keyword evidence="4" id="KW-0430">Lectin</keyword>
<evidence type="ECO:0000256" key="2">
    <source>
        <dbReference type="ARBA" id="ARBA00023157"/>
    </source>
</evidence>
<evidence type="ECO:0000259" key="3">
    <source>
        <dbReference type="PROSITE" id="PS50853"/>
    </source>
</evidence>
<dbReference type="GO" id="GO:0005975">
    <property type="term" value="P:carbohydrate metabolic process"/>
    <property type="evidence" value="ECO:0007669"/>
    <property type="project" value="UniProtKB-ARBA"/>
</dbReference>
<feature type="domain" description="Fibronectin type-III" evidence="3">
    <location>
        <begin position="898"/>
        <end position="993"/>
    </location>
</feature>
<evidence type="ECO:0000256" key="1">
    <source>
        <dbReference type="ARBA" id="ARBA00022729"/>
    </source>
</evidence>
<protein>
    <submittedName>
        <fullName evidence="4">Concanavalin A-like lectin/glucanase superfamily protein</fullName>
    </submittedName>
</protein>
<dbReference type="NCBIfam" id="NF033708">
    <property type="entry name" value="T9SS_Cterm_ChiA"/>
    <property type="match status" value="1"/>
</dbReference>
<keyword evidence="5" id="KW-1185">Reference proteome</keyword>
<name>A0A3E0E1I9_9FLAO</name>
<keyword evidence="1" id="KW-0732">Signal</keyword>
<dbReference type="SUPFAM" id="SSF49265">
    <property type="entry name" value="Fibronectin type III"/>
    <property type="match status" value="1"/>
</dbReference>
<dbReference type="GO" id="GO:0030246">
    <property type="term" value="F:carbohydrate binding"/>
    <property type="evidence" value="ECO:0007669"/>
    <property type="project" value="UniProtKB-KW"/>
</dbReference>
<dbReference type="Gene3D" id="2.60.40.10">
    <property type="entry name" value="Immunoglobulins"/>
    <property type="match status" value="2"/>
</dbReference>
<evidence type="ECO:0000313" key="5">
    <source>
        <dbReference type="Proteomes" id="UP000257136"/>
    </source>
</evidence>
<dbReference type="EMBL" id="QUNI01000017">
    <property type="protein sequence ID" value="REG91199.1"/>
    <property type="molecule type" value="Genomic_DNA"/>
</dbReference>
<accession>A0A3E0E1I9</accession>